<dbReference type="PROSITE" id="PS50850">
    <property type="entry name" value="MFS"/>
    <property type="match status" value="1"/>
</dbReference>
<dbReference type="RefSeq" id="WP_094458316.1">
    <property type="nucleotide sequence ID" value="NZ_NOXU01000032.1"/>
</dbReference>
<feature type="transmembrane region" description="Helical" evidence="4">
    <location>
        <begin position="287"/>
        <end position="304"/>
    </location>
</feature>
<keyword evidence="1 4" id="KW-0812">Transmembrane</keyword>
<organism evidence="6 7">
    <name type="scientific">Niveispirillum lacus</name>
    <dbReference type="NCBI Taxonomy" id="1981099"/>
    <lineage>
        <taxon>Bacteria</taxon>
        <taxon>Pseudomonadati</taxon>
        <taxon>Pseudomonadota</taxon>
        <taxon>Alphaproteobacteria</taxon>
        <taxon>Rhodospirillales</taxon>
        <taxon>Azospirillaceae</taxon>
        <taxon>Niveispirillum</taxon>
    </lineage>
</organism>
<dbReference type="InterPro" id="IPR036259">
    <property type="entry name" value="MFS_trans_sf"/>
</dbReference>
<name>A0A255YSF0_9PROT</name>
<dbReference type="AlphaFoldDB" id="A0A255YSF0"/>
<keyword evidence="3 4" id="KW-0472">Membrane</keyword>
<dbReference type="InterPro" id="IPR050327">
    <property type="entry name" value="Proton-linked_MCT"/>
</dbReference>
<evidence type="ECO:0000256" key="3">
    <source>
        <dbReference type="ARBA" id="ARBA00023136"/>
    </source>
</evidence>
<evidence type="ECO:0000313" key="6">
    <source>
        <dbReference type="EMBL" id="OYQ31634.1"/>
    </source>
</evidence>
<feature type="transmembrane region" description="Helical" evidence="4">
    <location>
        <begin position="106"/>
        <end position="127"/>
    </location>
</feature>
<dbReference type="GO" id="GO:0022857">
    <property type="term" value="F:transmembrane transporter activity"/>
    <property type="evidence" value="ECO:0007669"/>
    <property type="project" value="InterPro"/>
</dbReference>
<keyword evidence="7" id="KW-1185">Reference proteome</keyword>
<comment type="caution">
    <text evidence="6">The sequence shown here is derived from an EMBL/GenBank/DDBJ whole genome shotgun (WGS) entry which is preliminary data.</text>
</comment>
<feature type="transmembrane region" description="Helical" evidence="4">
    <location>
        <begin position="172"/>
        <end position="192"/>
    </location>
</feature>
<dbReference type="PANTHER" id="PTHR11360:SF290">
    <property type="entry name" value="MONOCARBOXYLATE MFS PERMEASE"/>
    <property type="match status" value="1"/>
</dbReference>
<evidence type="ECO:0000259" key="5">
    <source>
        <dbReference type="PROSITE" id="PS50850"/>
    </source>
</evidence>
<accession>A0A255YSF0</accession>
<feature type="transmembrane region" description="Helical" evidence="4">
    <location>
        <begin position="223"/>
        <end position="241"/>
    </location>
</feature>
<proteinExistence type="predicted"/>
<feature type="transmembrane region" description="Helical" evidence="4">
    <location>
        <begin position="12"/>
        <end position="32"/>
    </location>
</feature>
<gene>
    <name evidence="6" type="ORF">CHU95_21090</name>
</gene>
<reference evidence="6 7" key="1">
    <citation type="submission" date="2017-07" db="EMBL/GenBank/DDBJ databases">
        <title>Niveispirillum cyanobacteriorum sp. nov., isolated from cyanobacterial aggregates in a eutrophic lake.</title>
        <authorList>
            <person name="Cai H."/>
        </authorList>
    </citation>
    <scope>NUCLEOTIDE SEQUENCE [LARGE SCALE GENOMIC DNA]</scope>
    <source>
        <strain evidence="7">TH1-14</strain>
    </source>
</reference>
<dbReference type="PANTHER" id="PTHR11360">
    <property type="entry name" value="MONOCARBOXYLATE TRANSPORTER"/>
    <property type="match status" value="1"/>
</dbReference>
<sequence>MSDARSEFSQGWKVVVASALGIGTGLSPIPFYTIGVFVAPLSAEFGWAVDQIMFSLMIMTLGAVVMGPIAGMLADRFGVRPVVLASVTLFGLTLAGFALSNGSLTLFYINWLLLSSLGAGTLPVTWTRAVSNWFNTHRGLALGLSLLGTGLFGAGAKLYANYLIGEFGWRTAYIGLALLPLLIALPTAYFLFRDTTDAKAKGAPVRQAHRGFSLRQAMKGYRFWLLAIAFIPISFAVGGPIPNLEKIFTSKGIDVQQAVQIASIIGPSVIAGRIIGGWLIDRIWAPGVAFVLLSLPAIACWLLTGDATTPLMATFAVILIGFAAGVEYDMLAFLVSRYYGMRCYGAIYGLVYGFFALGAGFGPYTFGRIFVQTGSYDAGLLYGGVMLLVGAASLLLLGRYPDTATFPAAEAK</sequence>
<dbReference type="Proteomes" id="UP000216998">
    <property type="component" value="Unassembled WGS sequence"/>
</dbReference>
<dbReference type="Gene3D" id="1.20.1250.20">
    <property type="entry name" value="MFS general substrate transporter like domains"/>
    <property type="match status" value="1"/>
</dbReference>
<feature type="transmembrane region" description="Helical" evidence="4">
    <location>
        <begin position="261"/>
        <end position="280"/>
    </location>
</feature>
<protein>
    <recommendedName>
        <fullName evidence="5">Major facilitator superfamily (MFS) profile domain-containing protein</fullName>
    </recommendedName>
</protein>
<evidence type="ECO:0000256" key="1">
    <source>
        <dbReference type="ARBA" id="ARBA00022692"/>
    </source>
</evidence>
<evidence type="ECO:0000313" key="7">
    <source>
        <dbReference type="Proteomes" id="UP000216998"/>
    </source>
</evidence>
<feature type="domain" description="Major facilitator superfamily (MFS) profile" evidence="5">
    <location>
        <begin position="16"/>
        <end position="401"/>
    </location>
</feature>
<feature type="transmembrane region" description="Helical" evidence="4">
    <location>
        <begin position="378"/>
        <end position="397"/>
    </location>
</feature>
<feature type="transmembrane region" description="Helical" evidence="4">
    <location>
        <begin position="347"/>
        <end position="366"/>
    </location>
</feature>
<keyword evidence="2 4" id="KW-1133">Transmembrane helix</keyword>
<dbReference type="SUPFAM" id="SSF103473">
    <property type="entry name" value="MFS general substrate transporter"/>
    <property type="match status" value="1"/>
</dbReference>
<evidence type="ECO:0000256" key="4">
    <source>
        <dbReference type="SAM" id="Phobius"/>
    </source>
</evidence>
<evidence type="ECO:0000256" key="2">
    <source>
        <dbReference type="ARBA" id="ARBA00022989"/>
    </source>
</evidence>
<feature type="transmembrane region" description="Helical" evidence="4">
    <location>
        <begin position="310"/>
        <end position="335"/>
    </location>
</feature>
<dbReference type="Pfam" id="PF07690">
    <property type="entry name" value="MFS_1"/>
    <property type="match status" value="1"/>
</dbReference>
<dbReference type="OrthoDB" id="9793415at2"/>
<dbReference type="InterPro" id="IPR011701">
    <property type="entry name" value="MFS"/>
</dbReference>
<feature type="transmembrane region" description="Helical" evidence="4">
    <location>
        <begin position="52"/>
        <end position="74"/>
    </location>
</feature>
<dbReference type="EMBL" id="NOXU01000032">
    <property type="protein sequence ID" value="OYQ31634.1"/>
    <property type="molecule type" value="Genomic_DNA"/>
</dbReference>
<feature type="transmembrane region" description="Helical" evidence="4">
    <location>
        <begin position="139"/>
        <end position="160"/>
    </location>
</feature>
<dbReference type="InterPro" id="IPR020846">
    <property type="entry name" value="MFS_dom"/>
</dbReference>
<feature type="transmembrane region" description="Helical" evidence="4">
    <location>
        <begin position="81"/>
        <end position="100"/>
    </location>
</feature>